<organism evidence="2 3">
    <name type="scientific">Datura stramonium</name>
    <name type="common">Jimsonweed</name>
    <name type="synonym">Common thornapple</name>
    <dbReference type="NCBI Taxonomy" id="4076"/>
    <lineage>
        <taxon>Eukaryota</taxon>
        <taxon>Viridiplantae</taxon>
        <taxon>Streptophyta</taxon>
        <taxon>Embryophyta</taxon>
        <taxon>Tracheophyta</taxon>
        <taxon>Spermatophyta</taxon>
        <taxon>Magnoliopsida</taxon>
        <taxon>eudicotyledons</taxon>
        <taxon>Gunneridae</taxon>
        <taxon>Pentapetalae</taxon>
        <taxon>asterids</taxon>
        <taxon>lamiids</taxon>
        <taxon>Solanales</taxon>
        <taxon>Solanaceae</taxon>
        <taxon>Solanoideae</taxon>
        <taxon>Datureae</taxon>
        <taxon>Datura</taxon>
    </lineage>
</organism>
<accession>A0ABS8VIV6</accession>
<dbReference type="Proteomes" id="UP000823775">
    <property type="component" value="Unassembled WGS sequence"/>
</dbReference>
<dbReference type="EMBL" id="JACEIK010004671">
    <property type="protein sequence ID" value="MCD9646105.1"/>
    <property type="molecule type" value="Genomic_DNA"/>
</dbReference>
<evidence type="ECO:0000313" key="3">
    <source>
        <dbReference type="Proteomes" id="UP000823775"/>
    </source>
</evidence>
<proteinExistence type="predicted"/>
<feature type="region of interest" description="Disordered" evidence="1">
    <location>
        <begin position="70"/>
        <end position="94"/>
    </location>
</feature>
<gene>
    <name evidence="2" type="ORF">HAX54_035654</name>
</gene>
<reference evidence="2 3" key="1">
    <citation type="journal article" date="2021" name="BMC Genomics">
        <title>Datura genome reveals duplications of psychoactive alkaloid biosynthetic genes and high mutation rate following tissue culture.</title>
        <authorList>
            <person name="Rajewski A."/>
            <person name="Carter-House D."/>
            <person name="Stajich J."/>
            <person name="Litt A."/>
        </authorList>
    </citation>
    <scope>NUCLEOTIDE SEQUENCE [LARGE SCALE GENOMIC DNA]</scope>
    <source>
        <strain evidence="2">AR-01</strain>
    </source>
</reference>
<sequence length="94" mass="11195">AINAWLQMSSITYFKPRKIEFVLVSKNTWHSWTTNDWRLMKEIMIIANIAKCKDKAKPIWEQICDKDSKQRKGLSKKKKNIDHNQKDEEGFDII</sequence>
<keyword evidence="3" id="KW-1185">Reference proteome</keyword>
<comment type="caution">
    <text evidence="2">The sequence shown here is derived from an EMBL/GenBank/DDBJ whole genome shotgun (WGS) entry which is preliminary data.</text>
</comment>
<name>A0ABS8VIV6_DATST</name>
<feature type="non-terminal residue" evidence="2">
    <location>
        <position position="1"/>
    </location>
</feature>
<feature type="compositionally biased region" description="Basic residues" evidence="1">
    <location>
        <begin position="71"/>
        <end position="80"/>
    </location>
</feature>
<protein>
    <submittedName>
        <fullName evidence="2">Uncharacterized protein</fullName>
    </submittedName>
</protein>
<evidence type="ECO:0000256" key="1">
    <source>
        <dbReference type="SAM" id="MobiDB-lite"/>
    </source>
</evidence>
<evidence type="ECO:0000313" key="2">
    <source>
        <dbReference type="EMBL" id="MCD9646105.1"/>
    </source>
</evidence>